<dbReference type="GO" id="GO:0005634">
    <property type="term" value="C:nucleus"/>
    <property type="evidence" value="ECO:0007669"/>
    <property type="project" value="UniProtKB-SubCell"/>
</dbReference>
<accession>A0ABD3T7E5</accession>
<evidence type="ECO:0000256" key="6">
    <source>
        <dbReference type="SAM" id="MobiDB-lite"/>
    </source>
</evidence>
<feature type="domain" description="BHLH" evidence="7">
    <location>
        <begin position="550"/>
        <end position="599"/>
    </location>
</feature>
<keyword evidence="2 5" id="KW-0805">Transcription regulation</keyword>
<dbReference type="Proteomes" id="UP001634393">
    <property type="component" value="Unassembled WGS sequence"/>
</dbReference>
<evidence type="ECO:0000259" key="7">
    <source>
        <dbReference type="PROSITE" id="PS50888"/>
    </source>
</evidence>
<dbReference type="InterPro" id="IPR011598">
    <property type="entry name" value="bHLH_dom"/>
</dbReference>
<dbReference type="InterPro" id="IPR045084">
    <property type="entry name" value="AIB/MYC-like"/>
</dbReference>
<comment type="subcellular location">
    <subcellularLocation>
        <location evidence="1 5">Nucleus</location>
    </subcellularLocation>
</comment>
<dbReference type="AlphaFoldDB" id="A0ABD3T7E5"/>
<dbReference type="SUPFAM" id="SSF47459">
    <property type="entry name" value="HLH, helix-loop-helix DNA-binding domain"/>
    <property type="match status" value="1"/>
</dbReference>
<dbReference type="InterPro" id="IPR025610">
    <property type="entry name" value="MYC/MYB_N"/>
</dbReference>
<feature type="region of interest" description="Disordered" evidence="6">
    <location>
        <begin position="501"/>
        <end position="561"/>
    </location>
</feature>
<keyword evidence="3 5" id="KW-0804">Transcription</keyword>
<evidence type="ECO:0000256" key="1">
    <source>
        <dbReference type="ARBA" id="ARBA00004123"/>
    </source>
</evidence>
<dbReference type="PROSITE" id="PS50888">
    <property type="entry name" value="BHLH"/>
    <property type="match status" value="1"/>
</dbReference>
<proteinExistence type="predicted"/>
<evidence type="ECO:0000256" key="2">
    <source>
        <dbReference type="ARBA" id="ARBA00023015"/>
    </source>
</evidence>
<dbReference type="PANTHER" id="PTHR11514">
    <property type="entry name" value="MYC"/>
    <property type="match status" value="1"/>
</dbReference>
<name>A0ABD3T7E5_9LAMI</name>
<keyword evidence="4 5" id="KW-0539">Nucleus</keyword>
<dbReference type="Pfam" id="PF00010">
    <property type="entry name" value="HLH"/>
    <property type="match status" value="1"/>
</dbReference>
<keyword evidence="9" id="KW-1185">Reference proteome</keyword>
<feature type="compositionally biased region" description="Basic and acidic residues" evidence="6">
    <location>
        <begin position="512"/>
        <end position="537"/>
    </location>
</feature>
<feature type="compositionally biased region" description="Polar residues" evidence="6">
    <location>
        <begin position="369"/>
        <end position="385"/>
    </location>
</feature>
<evidence type="ECO:0000256" key="5">
    <source>
        <dbReference type="RuleBase" id="RU369104"/>
    </source>
</evidence>
<dbReference type="SMART" id="SM00353">
    <property type="entry name" value="HLH"/>
    <property type="match status" value="1"/>
</dbReference>
<evidence type="ECO:0000313" key="9">
    <source>
        <dbReference type="Proteomes" id="UP001634393"/>
    </source>
</evidence>
<dbReference type="EMBL" id="JBJXBP010000004">
    <property type="protein sequence ID" value="KAL3832854.1"/>
    <property type="molecule type" value="Genomic_DNA"/>
</dbReference>
<evidence type="ECO:0000313" key="8">
    <source>
        <dbReference type="EMBL" id="KAL3832854.1"/>
    </source>
</evidence>
<dbReference type="CDD" id="cd11449">
    <property type="entry name" value="bHLH_AtAIB_like"/>
    <property type="match status" value="1"/>
</dbReference>
<dbReference type="GO" id="GO:0006355">
    <property type="term" value="P:regulation of DNA-templated transcription"/>
    <property type="evidence" value="ECO:0007669"/>
    <property type="project" value="UniProtKB-ARBA"/>
</dbReference>
<sequence length="712" mass="78778">MNRMKVGFSMGDVAWNDEDKAMAAAVMGTRAFDYLMSSSVSAECSLMAMGNDENLQNKLSDLVERPNSSNFCWNYAIFWQLSRSKSGDLVLGWGDGCCREPREDEESEVTRILKIRLGDESQQRMRKRVLQKLHTLFGGSDEDSYAFGLDKVTDTEMFFLASMYFSFPKGEGGPGKCFGLGKHVWLSDALRSSIDHCVRSFLAKSAGMQTIVLIPTDVGVVELGSVKCIPESSELMKMIGSSFSSFSSLLRANQVAALATVSDEKTKDSPIPNLAIGNSLPEKARDGPNPNLVIGNHLSMNDKRIGDGPNPNLVFGNRSINEKIIGNGPNSSLVIGTRQSFNEKRVVDSPNPNLVIGNRGSINEKRAADSTNPNLVTSNRGSVNDQRNRDSPNPNLVFGNRVEVVPKIFGQDLNSGGVKFKEKLPFKKVEERTWDANANKTPFSNTNSRNDFHAGTWTQYCNLKPIEIYSPQTGVNGAREELRLNNFQHQKQAQMQIDFSGATSRPVIPRPHSVESEHSDIEASCKEELAGLAEDRRPRKRGRKPANGREEPLNHVEAERQRREKLNQRFYALRAVVPNISKMDKASLLGDAIAYITELQKKLKDMESEKEVSGSTTVSETKYDSEVQSVVPRIEVQAGRNEVIVRVSCPVNTHPASRIIQAIKDSQATIIEAKIATGSEKVFHTFVVKSHGSERLTKEKLIEAFSHGSSST</sequence>
<reference evidence="8 9" key="1">
    <citation type="submission" date="2024-12" db="EMBL/GenBank/DDBJ databases">
        <title>The unique morphological basis and parallel evolutionary history of personate flowers in Penstemon.</title>
        <authorList>
            <person name="Depatie T.H."/>
            <person name="Wessinger C.A."/>
        </authorList>
    </citation>
    <scope>NUCLEOTIDE SEQUENCE [LARGE SCALE GENOMIC DNA]</scope>
    <source>
        <strain evidence="8">WTNN_2</strain>
        <tissue evidence="8">Leaf</tissue>
    </source>
</reference>
<evidence type="ECO:0000256" key="3">
    <source>
        <dbReference type="ARBA" id="ARBA00023163"/>
    </source>
</evidence>
<dbReference type="FunFam" id="4.10.280.10:FF:000078">
    <property type="entry name" value="Transcription factor bHLH13"/>
    <property type="match status" value="1"/>
</dbReference>
<dbReference type="InterPro" id="IPR036638">
    <property type="entry name" value="HLH_DNA-bd_sf"/>
</dbReference>
<gene>
    <name evidence="8" type="ORF">ACJIZ3_007590</name>
</gene>
<dbReference type="Gene3D" id="4.10.280.10">
    <property type="entry name" value="Helix-loop-helix DNA-binding domain"/>
    <property type="match status" value="1"/>
</dbReference>
<comment type="caution">
    <text evidence="8">The sequence shown here is derived from an EMBL/GenBank/DDBJ whole genome shotgun (WGS) entry which is preliminary data.</text>
</comment>
<evidence type="ECO:0000256" key="4">
    <source>
        <dbReference type="ARBA" id="ARBA00023242"/>
    </source>
</evidence>
<feature type="compositionally biased region" description="Basic and acidic residues" evidence="6">
    <location>
        <begin position="547"/>
        <end position="561"/>
    </location>
</feature>
<protein>
    <recommendedName>
        <fullName evidence="5">Transcription factor</fullName>
        <shortName evidence="5">bHLH transcription factor</shortName>
    </recommendedName>
    <alternativeName>
        <fullName evidence="5">Basic helix-loop-helix protein</fullName>
    </alternativeName>
</protein>
<organism evidence="8 9">
    <name type="scientific">Penstemon smallii</name>
    <dbReference type="NCBI Taxonomy" id="265156"/>
    <lineage>
        <taxon>Eukaryota</taxon>
        <taxon>Viridiplantae</taxon>
        <taxon>Streptophyta</taxon>
        <taxon>Embryophyta</taxon>
        <taxon>Tracheophyta</taxon>
        <taxon>Spermatophyta</taxon>
        <taxon>Magnoliopsida</taxon>
        <taxon>eudicotyledons</taxon>
        <taxon>Gunneridae</taxon>
        <taxon>Pentapetalae</taxon>
        <taxon>asterids</taxon>
        <taxon>lamiids</taxon>
        <taxon>Lamiales</taxon>
        <taxon>Plantaginaceae</taxon>
        <taxon>Cheloneae</taxon>
        <taxon>Penstemon</taxon>
    </lineage>
</organism>
<dbReference type="Pfam" id="PF14215">
    <property type="entry name" value="bHLH-MYC_N"/>
    <property type="match status" value="1"/>
</dbReference>
<feature type="region of interest" description="Disordered" evidence="6">
    <location>
        <begin position="364"/>
        <end position="394"/>
    </location>
</feature>
<dbReference type="PANTHER" id="PTHR11514:SF47">
    <property type="entry name" value="TRANSCRIPTION FACTOR BHLH13"/>
    <property type="match status" value="1"/>
</dbReference>